<evidence type="ECO:0000256" key="1">
    <source>
        <dbReference type="SAM" id="Phobius"/>
    </source>
</evidence>
<keyword evidence="1" id="KW-0812">Transmembrane</keyword>
<sequence precursor="true">MITTIVLLISISSAVLISLLIKAVRNHPYFSEAVKTYQSIQVPETPRSKGDVRRLRKYRALYRSARRRMLLLFIIHVSIFSLVYTLMILVVSLIARSTQYVDIPVSIPFLSGLNTERGIYYTHIYIIALIGFAVPIYLVSRSIRLESRQPPSKI</sequence>
<organism evidence="2 3">
    <name type="scientific">Desulfurococcus amylolyticus DSM 16532</name>
    <dbReference type="NCBI Taxonomy" id="768672"/>
    <lineage>
        <taxon>Archaea</taxon>
        <taxon>Thermoproteota</taxon>
        <taxon>Thermoprotei</taxon>
        <taxon>Desulfurococcales</taxon>
        <taxon>Desulfurococcaceae</taxon>
        <taxon>Desulfurococcus</taxon>
    </lineage>
</organism>
<evidence type="ECO:0000313" key="2">
    <source>
        <dbReference type="EMBL" id="AFL67130.1"/>
    </source>
</evidence>
<keyword evidence="1" id="KW-0472">Membrane</keyword>
<evidence type="ECO:0000313" key="3">
    <source>
        <dbReference type="Proteomes" id="UP000006175"/>
    </source>
</evidence>
<reference evidence="2 3" key="1">
    <citation type="journal article" date="2012" name="J. Bacteriol.">
        <title>Complete Genome Sequence of Desulfurococcus fermentans, a Hyperthermophilic Cellulolytic Crenarchaeon Isolated from a Freshwater Hot Spring in Kamchatka, Russia.</title>
        <authorList>
            <person name="Susanti D."/>
            <person name="Johnson E.F."/>
            <person name="Rodriguez J.R."/>
            <person name="Anderson I."/>
            <person name="Perevalova A.A."/>
            <person name="Kyrpides N."/>
            <person name="Lucas S."/>
            <person name="Han J."/>
            <person name="Lapidus A."/>
            <person name="Cheng J.F."/>
            <person name="Goodwin L."/>
            <person name="Pitluck S."/>
            <person name="Mavrommatis K."/>
            <person name="Peters L."/>
            <person name="Land M.L."/>
            <person name="Hauser L."/>
            <person name="Gopalan V."/>
            <person name="Chan P.P."/>
            <person name="Lowe T.M."/>
            <person name="Atomi H."/>
            <person name="Bonch-Osmolovskaya E.A."/>
            <person name="Woyke T."/>
            <person name="Mukhopadhyay B."/>
        </authorList>
    </citation>
    <scope>NUCLEOTIDE SEQUENCE [LARGE SCALE GENOMIC DNA]</scope>
    <source>
        <strain evidence="2 3">DSM 16532</strain>
    </source>
</reference>
<dbReference type="HOGENOM" id="CLU_1709228_0_0_2"/>
<accession>I3XT56</accession>
<dbReference type="RefSeq" id="WP_014768023.1">
    <property type="nucleotide sequence ID" value="NC_018001.1"/>
</dbReference>
<dbReference type="GeneID" id="13061659"/>
<dbReference type="EMBL" id="CP003321">
    <property type="protein sequence ID" value="AFL67130.1"/>
    <property type="molecule type" value="Genomic_DNA"/>
</dbReference>
<dbReference type="KEGG" id="dfd:Desfe_1262"/>
<feature type="transmembrane region" description="Helical" evidence="1">
    <location>
        <begin position="118"/>
        <end position="139"/>
    </location>
</feature>
<keyword evidence="3" id="KW-1185">Reference proteome</keyword>
<feature type="transmembrane region" description="Helical" evidence="1">
    <location>
        <begin position="69"/>
        <end position="95"/>
    </location>
</feature>
<name>I3XT56_DESAM</name>
<keyword evidence="2" id="KW-0675">Receptor</keyword>
<gene>
    <name evidence="2" type="ORF">Desfe_1262</name>
</gene>
<dbReference type="AlphaFoldDB" id="I3XT56"/>
<dbReference type="eggNOG" id="arCOG08873">
    <property type="taxonomic scope" value="Archaea"/>
</dbReference>
<protein>
    <submittedName>
        <fullName evidence="2">7tm Odorant receptor</fullName>
    </submittedName>
</protein>
<dbReference type="OrthoDB" id="18737at2157"/>
<keyword evidence="1" id="KW-1133">Transmembrane helix</keyword>
<proteinExistence type="predicted"/>
<dbReference type="Proteomes" id="UP000006175">
    <property type="component" value="Chromosome"/>
</dbReference>
<feature type="transmembrane region" description="Helical" evidence="1">
    <location>
        <begin position="6"/>
        <end position="24"/>
    </location>
</feature>